<dbReference type="InterPro" id="IPR013783">
    <property type="entry name" value="Ig-like_fold"/>
</dbReference>
<evidence type="ECO:0000256" key="1">
    <source>
        <dbReference type="SAM" id="MobiDB-lite"/>
    </source>
</evidence>
<keyword evidence="4" id="KW-1185">Reference proteome</keyword>
<feature type="compositionally biased region" description="Polar residues" evidence="1">
    <location>
        <begin position="103"/>
        <end position="115"/>
    </location>
</feature>
<dbReference type="Proteomes" id="UP000409147">
    <property type="component" value="Unassembled WGS sequence"/>
</dbReference>
<feature type="signal peptide" evidence="2">
    <location>
        <begin position="1"/>
        <end position="27"/>
    </location>
</feature>
<gene>
    <name evidence="3" type="ORF">ROSSTS7063_01879</name>
</gene>
<evidence type="ECO:0000256" key="2">
    <source>
        <dbReference type="SAM" id="SignalP"/>
    </source>
</evidence>
<accession>A0A564TPR0</accession>
<keyword evidence="2" id="KW-0732">Signal</keyword>
<organism evidence="3 4">
    <name type="scientific">Blautia obeum</name>
    <dbReference type="NCBI Taxonomy" id="40520"/>
    <lineage>
        <taxon>Bacteria</taxon>
        <taxon>Bacillati</taxon>
        <taxon>Bacillota</taxon>
        <taxon>Clostridia</taxon>
        <taxon>Lachnospirales</taxon>
        <taxon>Lachnospiraceae</taxon>
        <taxon>Blautia</taxon>
    </lineage>
</organism>
<dbReference type="Gene3D" id="2.60.40.10">
    <property type="entry name" value="Immunoglobulins"/>
    <property type="match status" value="1"/>
</dbReference>
<feature type="chain" id="PRO_5022221067" evidence="2">
    <location>
        <begin position="28"/>
        <end position="974"/>
    </location>
</feature>
<proteinExistence type="predicted"/>
<evidence type="ECO:0000313" key="4">
    <source>
        <dbReference type="Proteomes" id="UP000409147"/>
    </source>
</evidence>
<name>A0A564TPR0_9FIRM</name>
<dbReference type="RefSeq" id="WP_117628788.1">
    <property type="nucleotide sequence ID" value="NZ_CABHNB010000028.1"/>
</dbReference>
<evidence type="ECO:0000313" key="3">
    <source>
        <dbReference type="EMBL" id="VUX09244.1"/>
    </source>
</evidence>
<feature type="region of interest" description="Disordered" evidence="1">
    <location>
        <begin position="37"/>
        <end position="115"/>
    </location>
</feature>
<dbReference type="AlphaFoldDB" id="A0A564TPR0"/>
<sequence>MLNSKMKRSMAWIMTAAVVMTAAPVSAADFSSEADAEVSAETAEVNEENNLTDANMGEDSSDSIDITMDNENNTDHQEVTIENNTEDSDDAESTFSDGKEATAQDTDNEGFTDNGNMTAEELAEAFATGDANVEDDAPWSGVDSLPAGTYENVTANLYVPGAQNKILGVNAYLNNPADPTGMSGVFGTPTEPMYNEASMVVNENGKITLTIELKNQVFELLQVKDGKNIHVKEVERSDTWAYDNVDKVDMGDGTFKGRITKIVFELDDFSGLYTLGDCVEFGIILYDEQNPDKDVKWYVPLNLAVDFEEQKPDVNISNKAFFNDDARVGIAARGRDMDKVVADIHEVTSGEEFDKVDTFMKENCAEQPNYKLYYFSLNRTDGKDISESKLKYSFFKSVFHEINNNSAQVYQWQGNSLSEMKNEGNTTREYWNGQDGDIWEAVTIYEGLKFGYVIICDKNSNVKCQRTFTDESTGISAIYHGFNNSDNCNENMLTTNTEFVVRKNDVSNPDELKQMILELGQSSFKQLKIEDSYRLALYRRSGDSKTLGAQKNITYTDILFPKNLVENQNIYKVVYDRDAKQYVSVEKMEIVEEGENIKVNAVDTTLSNGNQFKQMQLYYSAIDENYVGSRSKSQCQFFVFVGEGAAADKPSVPTSAFTYDATEKVVVPESKYYTVEGTSSAKLPGSYKVTVTLKDGYAWKDGTTDPIEFTWNIKALQTKKPVAVSGLAYNGKNQTGVKAGKGYNLAGTYTAKNVGSYKAKVLLAEGYEWSDGTTDPLTLTWSINKAGQTVKTKVTTKNYTFTSLKKKAASFMIGAFGQGTISYKVVKAPSKASKYITVDKKGKVTVKKGAKIGTYVVRVSAAGNSNYKAATKDVTVKVTKLTQKITAKVSKKNVKASSIKKKAVSFNIGAKAKTSVSYKVVKAPSKASKYISVSKSGKVTMKKKAPKGTYEIRVTAKANGTYNAATKTIKVVVK</sequence>
<dbReference type="EMBL" id="CABHNB010000028">
    <property type="protein sequence ID" value="VUX09244.1"/>
    <property type="molecule type" value="Genomic_DNA"/>
</dbReference>
<reference evidence="3 4" key="1">
    <citation type="submission" date="2019-07" db="EMBL/GenBank/DDBJ databases">
        <authorList>
            <person name="Hibberd C M."/>
            <person name="Gehrig L. J."/>
            <person name="Chang H.-W."/>
            <person name="Venkatesh S."/>
        </authorList>
    </citation>
    <scope>NUCLEOTIDE SEQUENCE [LARGE SCALE GENOMIC DNA]</scope>
    <source>
        <strain evidence="3">Ruminococcus_obeum_SSTS_Bg7063</strain>
    </source>
</reference>
<protein>
    <submittedName>
        <fullName evidence="3">Uncharacterized protein</fullName>
    </submittedName>
</protein>